<dbReference type="PANTHER" id="PTHR43179:SF12">
    <property type="entry name" value="GALACTOFURANOSYLTRANSFERASE GLFT2"/>
    <property type="match status" value="1"/>
</dbReference>
<evidence type="ECO:0000313" key="5">
    <source>
        <dbReference type="EMBL" id="ARN56295.1"/>
    </source>
</evidence>
<dbReference type="PANTHER" id="PTHR43179">
    <property type="entry name" value="RHAMNOSYLTRANSFERASE WBBL"/>
    <property type="match status" value="1"/>
</dbReference>
<evidence type="ECO:0000256" key="3">
    <source>
        <dbReference type="ARBA" id="ARBA00022679"/>
    </source>
</evidence>
<dbReference type="InterPro" id="IPR001173">
    <property type="entry name" value="Glyco_trans_2-like"/>
</dbReference>
<name>A0A1W6LKK5_9BACT</name>
<dbReference type="Pfam" id="PF00535">
    <property type="entry name" value="Glycos_transf_2"/>
    <property type="match status" value="1"/>
</dbReference>
<sequence length="308" mass="35888">MLGIIIVNYKTNQRLIKYINEELVKVQYPHKIVIVNNSCTTESNEEIAAGCGAVLVEDRDSIDKSAGIYLLGETENHGYARGNNIGARFMLKHFPETKYFCFSNCDLVFQDNDVAERLIDKLEEDPKIGLIGPRIVGLDGKDQSPRVMKNVWQLHIIPKLFYPAFPPRVRMKINNFTIYNAYSGEYDYLNGSFLIVSVSYFSEVEMFDPNTFIYAEEPILALKMRNAGYKVYFYSEVSVLHEHGVSVKQNNFSDFSAKCSYESNRYYQKTYKKINHIELFLYDLSYWIYFNIWSRLFSFIKSYILRSS</sequence>
<keyword evidence="6" id="KW-1185">Reference proteome</keyword>
<keyword evidence="2" id="KW-0328">Glycosyltransferase</keyword>
<dbReference type="AlphaFoldDB" id="A0A1W6LKK5"/>
<protein>
    <submittedName>
        <fullName evidence="5">Rhamnosyltransferase</fullName>
    </submittedName>
</protein>
<dbReference type="RefSeq" id="WP_085754996.1">
    <property type="nucleotide sequence ID" value="NZ_CP021023.1"/>
</dbReference>
<evidence type="ECO:0000256" key="1">
    <source>
        <dbReference type="ARBA" id="ARBA00006739"/>
    </source>
</evidence>
<feature type="domain" description="Glycosyltransferase 2-like" evidence="4">
    <location>
        <begin position="4"/>
        <end position="178"/>
    </location>
</feature>
<dbReference type="EMBL" id="CP021023">
    <property type="protein sequence ID" value="ARN56295.1"/>
    <property type="molecule type" value="Genomic_DNA"/>
</dbReference>
<dbReference type="Gene3D" id="3.90.550.10">
    <property type="entry name" value="Spore Coat Polysaccharide Biosynthesis Protein SpsA, Chain A"/>
    <property type="match status" value="1"/>
</dbReference>
<dbReference type="KEGG" id="pbp:STSP1_00671"/>
<reference evidence="6" key="1">
    <citation type="submission" date="2017-04" db="EMBL/GenBank/DDBJ databases">
        <title>Comparative genomics and description of representatives of a novel lineage of planctomycetes thriving in anoxic sediments.</title>
        <authorList>
            <person name="Spring S."/>
            <person name="Bunk B."/>
            <person name="Sproer C."/>
        </authorList>
    </citation>
    <scope>NUCLEOTIDE SEQUENCE [LARGE SCALE GENOMIC DNA]</scope>
    <source>
        <strain evidence="6">ST-PulAB-D4</strain>
    </source>
</reference>
<evidence type="ECO:0000313" key="6">
    <source>
        <dbReference type="Proteomes" id="UP000193334"/>
    </source>
</evidence>
<dbReference type="InterPro" id="IPR029044">
    <property type="entry name" value="Nucleotide-diphossugar_trans"/>
</dbReference>
<evidence type="ECO:0000256" key="2">
    <source>
        <dbReference type="ARBA" id="ARBA00022676"/>
    </source>
</evidence>
<evidence type="ECO:0000259" key="4">
    <source>
        <dbReference type="Pfam" id="PF00535"/>
    </source>
</evidence>
<dbReference type="Proteomes" id="UP000193334">
    <property type="component" value="Chromosome"/>
</dbReference>
<comment type="similarity">
    <text evidence="1">Belongs to the glycosyltransferase 2 family.</text>
</comment>
<accession>A0A1W6LKK5</accession>
<gene>
    <name evidence="5" type="ORF">STSP1_00671</name>
</gene>
<proteinExistence type="inferred from homology"/>
<organism evidence="5 6">
    <name type="scientific">Sedimentisphaera salicampi</name>
    <dbReference type="NCBI Taxonomy" id="1941349"/>
    <lineage>
        <taxon>Bacteria</taxon>
        <taxon>Pseudomonadati</taxon>
        <taxon>Planctomycetota</taxon>
        <taxon>Phycisphaerae</taxon>
        <taxon>Sedimentisphaerales</taxon>
        <taxon>Sedimentisphaeraceae</taxon>
        <taxon>Sedimentisphaera</taxon>
    </lineage>
</organism>
<dbReference type="SUPFAM" id="SSF53448">
    <property type="entry name" value="Nucleotide-diphospho-sugar transferases"/>
    <property type="match status" value="1"/>
</dbReference>
<keyword evidence="3 5" id="KW-0808">Transferase</keyword>
<dbReference type="STRING" id="1941349.STSP1_00671"/>
<dbReference type="GO" id="GO:0016757">
    <property type="term" value="F:glycosyltransferase activity"/>
    <property type="evidence" value="ECO:0007669"/>
    <property type="project" value="UniProtKB-KW"/>
</dbReference>